<comment type="caution">
    <text evidence="2">The sequence shown here is derived from an EMBL/GenBank/DDBJ whole genome shotgun (WGS) entry which is preliminary data.</text>
</comment>
<evidence type="ECO:0000313" key="2">
    <source>
        <dbReference type="EMBL" id="GGX44926.1"/>
    </source>
</evidence>
<dbReference type="RefSeq" id="WP_189607361.1">
    <property type="nucleotide sequence ID" value="NZ_BMXR01000002.1"/>
</dbReference>
<reference evidence="2" key="1">
    <citation type="journal article" date="2014" name="Int. J. Syst. Evol. Microbiol.">
        <title>Complete genome sequence of Corynebacterium casei LMG S-19264T (=DSM 44701T), isolated from a smear-ripened cheese.</title>
        <authorList>
            <consortium name="US DOE Joint Genome Institute (JGI-PGF)"/>
            <person name="Walter F."/>
            <person name="Albersmeier A."/>
            <person name="Kalinowski J."/>
            <person name="Ruckert C."/>
        </authorList>
    </citation>
    <scope>NUCLEOTIDE SEQUENCE</scope>
    <source>
        <strain evidence="2">KCTC 22169</strain>
    </source>
</reference>
<dbReference type="InterPro" id="IPR002761">
    <property type="entry name" value="Diphthami_syn_dom"/>
</dbReference>
<sequence>MRSHRSEKKVMVSWSSGKDSAWALHQLRQDPEFDVVGVFSTLNEEYDRVAMHGVRRELLEQQADRLDLPLDVIDLPNPCSNADYERIMTRFVDRVLDRGVTHLAFGDLFLADVRQYREDNLRGTGLTPLFPIWHTPTRELSRDMLDSGLRTVVTCVDSQQIPAAFAGREYTAEFLKDLPDSADPCGENGEFHTFVFDGPMFKAPIDVEVGERVQRDQFVFADVLPR</sequence>
<dbReference type="SUPFAM" id="SSF52402">
    <property type="entry name" value="Adenine nucleotide alpha hydrolases-like"/>
    <property type="match status" value="1"/>
</dbReference>
<feature type="domain" description="Diphthamide synthase" evidence="1">
    <location>
        <begin position="9"/>
        <end position="221"/>
    </location>
</feature>
<dbReference type="InterPro" id="IPR014729">
    <property type="entry name" value="Rossmann-like_a/b/a_fold"/>
</dbReference>
<reference evidence="2" key="2">
    <citation type="submission" date="2020-09" db="EMBL/GenBank/DDBJ databases">
        <authorList>
            <person name="Sun Q."/>
            <person name="Kim S."/>
        </authorList>
    </citation>
    <scope>NUCLEOTIDE SEQUENCE</scope>
    <source>
        <strain evidence="2">KCTC 22169</strain>
    </source>
</reference>
<gene>
    <name evidence="2" type="ORF">GCM10007392_09660</name>
</gene>
<evidence type="ECO:0000259" key="1">
    <source>
        <dbReference type="Pfam" id="PF01902"/>
    </source>
</evidence>
<dbReference type="CDD" id="cd01994">
    <property type="entry name" value="AANH_PF0828-like"/>
    <property type="match status" value="1"/>
</dbReference>
<dbReference type="Proteomes" id="UP000626148">
    <property type="component" value="Unassembled WGS sequence"/>
</dbReference>
<keyword evidence="3" id="KW-1185">Reference proteome</keyword>
<dbReference type="AlphaFoldDB" id="A0A918K402"/>
<organism evidence="2 3">
    <name type="scientific">Saccharospirillum salsuginis</name>
    <dbReference type="NCBI Taxonomy" id="418750"/>
    <lineage>
        <taxon>Bacteria</taxon>
        <taxon>Pseudomonadati</taxon>
        <taxon>Pseudomonadota</taxon>
        <taxon>Gammaproteobacteria</taxon>
        <taxon>Oceanospirillales</taxon>
        <taxon>Saccharospirillaceae</taxon>
        <taxon>Saccharospirillum</taxon>
    </lineage>
</organism>
<proteinExistence type="predicted"/>
<protein>
    <submittedName>
        <fullName evidence="2">ATPase</fullName>
    </submittedName>
</protein>
<name>A0A918K402_9GAMM</name>
<evidence type="ECO:0000313" key="3">
    <source>
        <dbReference type="Proteomes" id="UP000626148"/>
    </source>
</evidence>
<dbReference type="Gene3D" id="3.40.50.620">
    <property type="entry name" value="HUPs"/>
    <property type="match status" value="1"/>
</dbReference>
<dbReference type="EMBL" id="BMXR01000002">
    <property type="protein sequence ID" value="GGX44926.1"/>
    <property type="molecule type" value="Genomic_DNA"/>
</dbReference>
<dbReference type="Pfam" id="PF01902">
    <property type="entry name" value="Diphthami_syn_2"/>
    <property type="match status" value="1"/>
</dbReference>
<dbReference type="Gene3D" id="3.90.1490.10">
    <property type="entry name" value="putative n-type atp pyrophosphatase, domain 2"/>
    <property type="match status" value="1"/>
</dbReference>
<accession>A0A918K402</accession>